<comment type="caution">
    <text evidence="2">The sequence shown here is derived from an EMBL/GenBank/DDBJ whole genome shotgun (WGS) entry which is preliminary data.</text>
</comment>
<reference evidence="2 3" key="1">
    <citation type="submission" date="2021-07" db="EMBL/GenBank/DDBJ databases">
        <title>The Aristolochia fimbriata genome: insights into angiosperm evolution, floral development and chemical biosynthesis.</title>
        <authorList>
            <person name="Jiao Y."/>
        </authorList>
    </citation>
    <scope>NUCLEOTIDE SEQUENCE [LARGE SCALE GENOMIC DNA]</scope>
    <source>
        <strain evidence="2">IBCAS-2021</strain>
        <tissue evidence="2">Leaf</tissue>
    </source>
</reference>
<protein>
    <submittedName>
        <fullName evidence="2">Uncharacterized protein</fullName>
    </submittedName>
</protein>
<keyword evidence="3" id="KW-1185">Reference proteome</keyword>
<feature type="region of interest" description="Disordered" evidence="1">
    <location>
        <begin position="1"/>
        <end position="33"/>
    </location>
</feature>
<dbReference type="AlphaFoldDB" id="A0AAV7EPR9"/>
<feature type="compositionally biased region" description="Basic and acidic residues" evidence="1">
    <location>
        <begin position="15"/>
        <end position="32"/>
    </location>
</feature>
<proteinExistence type="predicted"/>
<organism evidence="2 3">
    <name type="scientific">Aristolochia fimbriata</name>
    <name type="common">White veined hardy Dutchman's pipe vine</name>
    <dbReference type="NCBI Taxonomy" id="158543"/>
    <lineage>
        <taxon>Eukaryota</taxon>
        <taxon>Viridiplantae</taxon>
        <taxon>Streptophyta</taxon>
        <taxon>Embryophyta</taxon>
        <taxon>Tracheophyta</taxon>
        <taxon>Spermatophyta</taxon>
        <taxon>Magnoliopsida</taxon>
        <taxon>Magnoliidae</taxon>
        <taxon>Piperales</taxon>
        <taxon>Aristolochiaceae</taxon>
        <taxon>Aristolochia</taxon>
    </lineage>
</organism>
<evidence type="ECO:0000313" key="2">
    <source>
        <dbReference type="EMBL" id="KAG9450426.1"/>
    </source>
</evidence>
<gene>
    <name evidence="2" type="ORF">H6P81_010391</name>
</gene>
<feature type="region of interest" description="Disordered" evidence="1">
    <location>
        <begin position="88"/>
        <end position="107"/>
    </location>
</feature>
<name>A0AAV7EPR9_ARIFI</name>
<dbReference type="Proteomes" id="UP000825729">
    <property type="component" value="Unassembled WGS sequence"/>
</dbReference>
<accession>A0AAV7EPR9</accession>
<evidence type="ECO:0000256" key="1">
    <source>
        <dbReference type="SAM" id="MobiDB-lite"/>
    </source>
</evidence>
<evidence type="ECO:0000313" key="3">
    <source>
        <dbReference type="Proteomes" id="UP000825729"/>
    </source>
</evidence>
<sequence length="219" mass="24705">MKRHGQSKVSQTPPFKKEEEASSSRPVSRVESHVVSCPPRITFREEDAQLGVKDTQQRFNQEGSRTLRMMRLQLHIVLQVLERWRGKDREAEKRGASNPPKSSWPRLPIREANSNIWMVCRCASSFDRAEFAKGQSSTAQLTIYTLKAAIAKARRSVDDVVSVNHISVVDISKPEYEDALAAFEGDQATVVKLKKVNLGIEEDPRPTFPSATLTKDEET</sequence>
<dbReference type="EMBL" id="JAINDJ010000004">
    <property type="protein sequence ID" value="KAG9450426.1"/>
    <property type="molecule type" value="Genomic_DNA"/>
</dbReference>